<dbReference type="Proteomes" id="UP001228049">
    <property type="component" value="Unassembled WGS sequence"/>
</dbReference>
<evidence type="ECO:0000313" key="3">
    <source>
        <dbReference type="Proteomes" id="UP001228049"/>
    </source>
</evidence>
<gene>
    <name evidence="2" type="ORF">KUDE01_009664</name>
</gene>
<feature type="region of interest" description="Disordered" evidence="1">
    <location>
        <begin position="20"/>
        <end position="180"/>
    </location>
</feature>
<feature type="compositionally biased region" description="Low complexity" evidence="1">
    <location>
        <begin position="89"/>
        <end position="119"/>
    </location>
</feature>
<sequence>VALLFLGGVGLGPGGTLPAFSQALQPSRPGAATQRTRHCNPADQACNPADQALQPSGPGTATQRIRPATQRTRHCNPADQACNPADQALQPSGPGLQPSGLGLQPSGPGLQPSGPGLQPNPADQACNPADQALQPSGPGLQPSGPGTATQRTRHCNPADQALQPRGPGTATQRTRPAQLRRQEVALSVTSFTYGSDQSPTAPSWNTANFRNRLQERRGSRITDIGWITKKKGGEEGWRRPGGGG</sequence>
<feature type="non-terminal residue" evidence="2">
    <location>
        <position position="1"/>
    </location>
</feature>
<feature type="compositionally biased region" description="Low complexity" evidence="1">
    <location>
        <begin position="133"/>
        <end position="146"/>
    </location>
</feature>
<proteinExistence type="predicted"/>
<reference evidence="2" key="1">
    <citation type="submission" date="2023-04" db="EMBL/GenBank/DDBJ databases">
        <title>Chromosome-level genome of Chaenocephalus aceratus.</title>
        <authorList>
            <person name="Park H."/>
        </authorList>
    </citation>
    <scope>NUCLEOTIDE SEQUENCE</scope>
    <source>
        <strain evidence="2">DE</strain>
        <tissue evidence="2">Muscle</tissue>
    </source>
</reference>
<protein>
    <submittedName>
        <fullName evidence="2">Paternally-expressed 3 protein</fullName>
    </submittedName>
</protein>
<feature type="region of interest" description="Disordered" evidence="1">
    <location>
        <begin position="192"/>
        <end position="211"/>
    </location>
</feature>
<dbReference type="EMBL" id="JASDAP010000015">
    <property type="protein sequence ID" value="KAK1890833.1"/>
    <property type="molecule type" value="Genomic_DNA"/>
</dbReference>
<feature type="non-terminal residue" evidence="2">
    <location>
        <position position="244"/>
    </location>
</feature>
<feature type="region of interest" description="Disordered" evidence="1">
    <location>
        <begin position="220"/>
        <end position="244"/>
    </location>
</feature>
<organism evidence="2 3">
    <name type="scientific">Dissostichus eleginoides</name>
    <name type="common">Patagonian toothfish</name>
    <name type="synonym">Dissostichus amissus</name>
    <dbReference type="NCBI Taxonomy" id="100907"/>
    <lineage>
        <taxon>Eukaryota</taxon>
        <taxon>Metazoa</taxon>
        <taxon>Chordata</taxon>
        <taxon>Craniata</taxon>
        <taxon>Vertebrata</taxon>
        <taxon>Euteleostomi</taxon>
        <taxon>Actinopterygii</taxon>
        <taxon>Neopterygii</taxon>
        <taxon>Teleostei</taxon>
        <taxon>Neoteleostei</taxon>
        <taxon>Acanthomorphata</taxon>
        <taxon>Eupercaria</taxon>
        <taxon>Perciformes</taxon>
        <taxon>Notothenioidei</taxon>
        <taxon>Nototheniidae</taxon>
        <taxon>Dissostichus</taxon>
    </lineage>
</organism>
<evidence type="ECO:0000313" key="2">
    <source>
        <dbReference type="EMBL" id="KAK1890833.1"/>
    </source>
</evidence>
<name>A0AAD9BXF6_DISEL</name>
<dbReference type="AlphaFoldDB" id="A0AAD9BXF6"/>
<comment type="caution">
    <text evidence="2">The sequence shown here is derived from an EMBL/GenBank/DDBJ whole genome shotgun (WGS) entry which is preliminary data.</text>
</comment>
<accession>A0AAD9BXF6</accession>
<keyword evidence="3" id="KW-1185">Reference proteome</keyword>
<evidence type="ECO:0000256" key="1">
    <source>
        <dbReference type="SAM" id="MobiDB-lite"/>
    </source>
</evidence>
<feature type="compositionally biased region" description="Polar residues" evidence="1">
    <location>
        <begin position="53"/>
        <end position="63"/>
    </location>
</feature>